<protein>
    <submittedName>
        <fullName evidence="1">Uncharacterized protein</fullName>
    </submittedName>
</protein>
<sequence length="68" mass="7594">MTVEQPNARIRLDEDTFNAKLGQPAGIDFSWDEGKLRYMIAGMDDDLVGDHALEAHGTDLTPDEIYLT</sequence>
<name>A0A368KQN4_9BACT</name>
<evidence type="ECO:0000313" key="1">
    <source>
        <dbReference type="EMBL" id="RCS44742.1"/>
    </source>
</evidence>
<gene>
    <name evidence="1" type="ORF">DTL42_17645</name>
</gene>
<organism evidence="1 2">
    <name type="scientific">Bremerella cremea</name>
    <dbReference type="NCBI Taxonomy" id="1031537"/>
    <lineage>
        <taxon>Bacteria</taxon>
        <taxon>Pseudomonadati</taxon>
        <taxon>Planctomycetota</taxon>
        <taxon>Planctomycetia</taxon>
        <taxon>Pirellulales</taxon>
        <taxon>Pirellulaceae</taxon>
        <taxon>Bremerella</taxon>
    </lineage>
</organism>
<comment type="caution">
    <text evidence="1">The sequence shown here is derived from an EMBL/GenBank/DDBJ whole genome shotgun (WGS) entry which is preliminary data.</text>
</comment>
<reference evidence="1 2" key="1">
    <citation type="submission" date="2018-07" db="EMBL/GenBank/DDBJ databases">
        <title>Comparative genomes isolates from brazilian mangrove.</title>
        <authorList>
            <person name="De Araujo J.E."/>
            <person name="Taketani R.G."/>
            <person name="Silva M.C.P."/>
            <person name="Lourenco M.V."/>
            <person name="Oliveira V.M."/>
            <person name="Andreote F.D."/>
        </authorList>
    </citation>
    <scope>NUCLEOTIDE SEQUENCE [LARGE SCALE GENOMIC DNA]</scope>
    <source>
        <strain evidence="1 2">HEX PRIS-MGV</strain>
    </source>
</reference>
<accession>A0A368KQN4</accession>
<dbReference type="EMBL" id="QPEX01000034">
    <property type="protein sequence ID" value="RCS44742.1"/>
    <property type="molecule type" value="Genomic_DNA"/>
</dbReference>
<evidence type="ECO:0000313" key="2">
    <source>
        <dbReference type="Proteomes" id="UP000253562"/>
    </source>
</evidence>
<proteinExistence type="predicted"/>
<dbReference type="Proteomes" id="UP000253562">
    <property type="component" value="Unassembled WGS sequence"/>
</dbReference>
<dbReference type="AlphaFoldDB" id="A0A368KQN4"/>